<proteinExistence type="predicted"/>
<keyword evidence="2" id="KW-1185">Reference proteome</keyword>
<protein>
    <submittedName>
        <fullName evidence="1">Uncharacterized protein</fullName>
    </submittedName>
</protein>
<dbReference type="AlphaFoldDB" id="A0A6G1L7B0"/>
<name>A0A6G1L7B0_9PEZI</name>
<gene>
    <name evidence="1" type="ORF">EJ03DRAFT_114155</name>
</gene>
<reference evidence="1" key="1">
    <citation type="journal article" date="2020" name="Stud. Mycol.">
        <title>101 Dothideomycetes genomes: a test case for predicting lifestyles and emergence of pathogens.</title>
        <authorList>
            <person name="Haridas S."/>
            <person name="Albert R."/>
            <person name="Binder M."/>
            <person name="Bloem J."/>
            <person name="Labutti K."/>
            <person name="Salamov A."/>
            <person name="Andreopoulos B."/>
            <person name="Baker S."/>
            <person name="Barry K."/>
            <person name="Bills G."/>
            <person name="Bluhm B."/>
            <person name="Cannon C."/>
            <person name="Castanera R."/>
            <person name="Culley D."/>
            <person name="Daum C."/>
            <person name="Ezra D."/>
            <person name="Gonzalez J."/>
            <person name="Henrissat B."/>
            <person name="Kuo A."/>
            <person name="Liang C."/>
            <person name="Lipzen A."/>
            <person name="Lutzoni F."/>
            <person name="Magnuson J."/>
            <person name="Mondo S."/>
            <person name="Nolan M."/>
            <person name="Ohm R."/>
            <person name="Pangilinan J."/>
            <person name="Park H.-J."/>
            <person name="Ramirez L."/>
            <person name="Alfaro M."/>
            <person name="Sun H."/>
            <person name="Tritt A."/>
            <person name="Yoshinaga Y."/>
            <person name="Zwiers L.-H."/>
            <person name="Turgeon B."/>
            <person name="Goodwin S."/>
            <person name="Spatafora J."/>
            <person name="Crous P."/>
            <person name="Grigoriev I."/>
        </authorList>
    </citation>
    <scope>NUCLEOTIDE SEQUENCE</scope>
    <source>
        <strain evidence="1">CBS 116005</strain>
    </source>
</reference>
<evidence type="ECO:0000313" key="2">
    <source>
        <dbReference type="Proteomes" id="UP000799436"/>
    </source>
</evidence>
<dbReference type="EMBL" id="ML995841">
    <property type="protein sequence ID" value="KAF2768735.1"/>
    <property type="molecule type" value="Genomic_DNA"/>
</dbReference>
<sequence>MSGGSACMVASIAIKPLQLQHPAMCSAAYSRIQPDGSSTARTKRNTFHFGHNVAGFELLCRYPCKRYYKQDKNLKEGIQRLTHNFVEWAAYAQGGADAYNVELEYKGKTVILGL</sequence>
<organism evidence="1 2">
    <name type="scientific">Teratosphaeria nubilosa</name>
    <dbReference type="NCBI Taxonomy" id="161662"/>
    <lineage>
        <taxon>Eukaryota</taxon>
        <taxon>Fungi</taxon>
        <taxon>Dikarya</taxon>
        <taxon>Ascomycota</taxon>
        <taxon>Pezizomycotina</taxon>
        <taxon>Dothideomycetes</taxon>
        <taxon>Dothideomycetidae</taxon>
        <taxon>Mycosphaerellales</taxon>
        <taxon>Teratosphaeriaceae</taxon>
        <taxon>Teratosphaeria</taxon>
    </lineage>
</organism>
<dbReference type="Proteomes" id="UP000799436">
    <property type="component" value="Unassembled WGS sequence"/>
</dbReference>
<evidence type="ECO:0000313" key="1">
    <source>
        <dbReference type="EMBL" id="KAF2768735.1"/>
    </source>
</evidence>
<accession>A0A6G1L7B0</accession>